<sequence>MLVWILDVVAGALTCEAMDHRKECHRWYFPSRFSRTILSSDSQSIDVYVDLFARKYPFMGDACNVRQIFVPVNDRNFHWFLVVMDVPTKKTYIVDSLPSVDQTLREDMATKIVGVIEAMCKHIAATNAMIYDPSWPHSRPIEHLPVRRQPNLYDCGLYVIAYQRDWDLLLENPATFGLDRNYRRHVLSCSVHITIQVNGEISLYGKYQKNGHFLANAPCSSHL</sequence>
<name>A0A9D5CNL9_9LILI</name>
<gene>
    <name evidence="7" type="ORF">J5N97_018069</name>
</gene>
<feature type="signal peptide" evidence="5">
    <location>
        <begin position="1"/>
        <end position="17"/>
    </location>
</feature>
<dbReference type="Pfam" id="PF02902">
    <property type="entry name" value="Peptidase_C48"/>
    <property type="match status" value="1"/>
</dbReference>
<dbReference type="InterPro" id="IPR003653">
    <property type="entry name" value="Peptidase_C48_C"/>
</dbReference>
<dbReference type="PROSITE" id="PS50600">
    <property type="entry name" value="ULP_PROTEASE"/>
    <property type="match status" value="1"/>
</dbReference>
<dbReference type="PANTHER" id="PTHR12606:SF157">
    <property type="entry name" value="OS06G0122600 PROTEIN"/>
    <property type="match status" value="1"/>
</dbReference>
<evidence type="ECO:0000313" key="7">
    <source>
        <dbReference type="EMBL" id="KAJ0976104.1"/>
    </source>
</evidence>
<evidence type="ECO:0000256" key="4">
    <source>
        <dbReference type="ARBA" id="ARBA00022807"/>
    </source>
</evidence>
<keyword evidence="2" id="KW-0645">Protease</keyword>
<dbReference type="SUPFAM" id="SSF54001">
    <property type="entry name" value="Cysteine proteinases"/>
    <property type="match status" value="1"/>
</dbReference>
<dbReference type="Gene3D" id="3.40.395.10">
    <property type="entry name" value="Adenoviral Proteinase, Chain A"/>
    <property type="match status" value="1"/>
</dbReference>
<dbReference type="Proteomes" id="UP001085076">
    <property type="component" value="Miscellaneous, Linkage group lg04"/>
</dbReference>
<feature type="domain" description="Ubiquitin-like protease family profile" evidence="6">
    <location>
        <begin position="1"/>
        <end position="166"/>
    </location>
</feature>
<feature type="chain" id="PRO_5039433773" description="Ubiquitin-like protease family profile domain-containing protein" evidence="5">
    <location>
        <begin position="18"/>
        <end position="223"/>
    </location>
</feature>
<dbReference type="OrthoDB" id="696656at2759"/>
<comment type="similarity">
    <text evidence="1">Belongs to the peptidase C48 family.</text>
</comment>
<dbReference type="GO" id="GO:0005634">
    <property type="term" value="C:nucleus"/>
    <property type="evidence" value="ECO:0007669"/>
    <property type="project" value="TreeGrafter"/>
</dbReference>
<reference evidence="7" key="2">
    <citation type="journal article" date="2022" name="Hortic Res">
        <title>The genome of Dioscorea zingiberensis sheds light on the biosynthesis, origin and evolution of the medicinally important diosgenin saponins.</title>
        <authorList>
            <person name="Li Y."/>
            <person name="Tan C."/>
            <person name="Li Z."/>
            <person name="Guo J."/>
            <person name="Li S."/>
            <person name="Chen X."/>
            <person name="Wang C."/>
            <person name="Dai X."/>
            <person name="Yang H."/>
            <person name="Song W."/>
            <person name="Hou L."/>
            <person name="Xu J."/>
            <person name="Tong Z."/>
            <person name="Xu A."/>
            <person name="Yuan X."/>
            <person name="Wang W."/>
            <person name="Yang Q."/>
            <person name="Chen L."/>
            <person name="Sun Z."/>
            <person name="Wang K."/>
            <person name="Pan B."/>
            <person name="Chen J."/>
            <person name="Bao Y."/>
            <person name="Liu F."/>
            <person name="Qi X."/>
            <person name="Gang D.R."/>
            <person name="Wen J."/>
            <person name="Li J."/>
        </authorList>
    </citation>
    <scope>NUCLEOTIDE SEQUENCE</scope>
    <source>
        <strain evidence="7">Dzin_1.0</strain>
    </source>
</reference>
<keyword evidence="3" id="KW-0378">Hydrolase</keyword>
<dbReference type="PANTHER" id="PTHR12606">
    <property type="entry name" value="SENTRIN/SUMO-SPECIFIC PROTEASE"/>
    <property type="match status" value="1"/>
</dbReference>
<proteinExistence type="inferred from homology"/>
<dbReference type="GO" id="GO:0006508">
    <property type="term" value="P:proteolysis"/>
    <property type="evidence" value="ECO:0007669"/>
    <property type="project" value="UniProtKB-KW"/>
</dbReference>
<dbReference type="GO" id="GO:0016929">
    <property type="term" value="F:deSUMOylase activity"/>
    <property type="evidence" value="ECO:0007669"/>
    <property type="project" value="TreeGrafter"/>
</dbReference>
<dbReference type="GO" id="GO:0016926">
    <property type="term" value="P:protein desumoylation"/>
    <property type="evidence" value="ECO:0007669"/>
    <property type="project" value="TreeGrafter"/>
</dbReference>
<comment type="caution">
    <text evidence="7">The sequence shown here is derived from an EMBL/GenBank/DDBJ whole genome shotgun (WGS) entry which is preliminary data.</text>
</comment>
<keyword evidence="4" id="KW-0788">Thiol protease</keyword>
<reference evidence="7" key="1">
    <citation type="submission" date="2021-03" db="EMBL/GenBank/DDBJ databases">
        <authorList>
            <person name="Li Z."/>
            <person name="Yang C."/>
        </authorList>
    </citation>
    <scope>NUCLEOTIDE SEQUENCE</scope>
    <source>
        <strain evidence="7">Dzin_1.0</strain>
        <tissue evidence="7">Leaf</tissue>
    </source>
</reference>
<evidence type="ECO:0000256" key="1">
    <source>
        <dbReference type="ARBA" id="ARBA00005234"/>
    </source>
</evidence>
<keyword evidence="8" id="KW-1185">Reference proteome</keyword>
<evidence type="ECO:0000256" key="3">
    <source>
        <dbReference type="ARBA" id="ARBA00022801"/>
    </source>
</evidence>
<organism evidence="7 8">
    <name type="scientific">Dioscorea zingiberensis</name>
    <dbReference type="NCBI Taxonomy" id="325984"/>
    <lineage>
        <taxon>Eukaryota</taxon>
        <taxon>Viridiplantae</taxon>
        <taxon>Streptophyta</taxon>
        <taxon>Embryophyta</taxon>
        <taxon>Tracheophyta</taxon>
        <taxon>Spermatophyta</taxon>
        <taxon>Magnoliopsida</taxon>
        <taxon>Liliopsida</taxon>
        <taxon>Dioscoreales</taxon>
        <taxon>Dioscoreaceae</taxon>
        <taxon>Dioscorea</taxon>
    </lineage>
</organism>
<accession>A0A9D5CNL9</accession>
<keyword evidence="5" id="KW-0732">Signal</keyword>
<dbReference type="AlphaFoldDB" id="A0A9D5CNL9"/>
<protein>
    <recommendedName>
        <fullName evidence="6">Ubiquitin-like protease family profile domain-containing protein</fullName>
    </recommendedName>
</protein>
<evidence type="ECO:0000259" key="6">
    <source>
        <dbReference type="PROSITE" id="PS50600"/>
    </source>
</evidence>
<evidence type="ECO:0000313" key="8">
    <source>
        <dbReference type="Proteomes" id="UP001085076"/>
    </source>
</evidence>
<evidence type="ECO:0000256" key="5">
    <source>
        <dbReference type="SAM" id="SignalP"/>
    </source>
</evidence>
<evidence type="ECO:0000256" key="2">
    <source>
        <dbReference type="ARBA" id="ARBA00022670"/>
    </source>
</evidence>
<dbReference type="EMBL" id="JAGGNH010000004">
    <property type="protein sequence ID" value="KAJ0976104.1"/>
    <property type="molecule type" value="Genomic_DNA"/>
</dbReference>
<dbReference type="InterPro" id="IPR038765">
    <property type="entry name" value="Papain-like_cys_pep_sf"/>
</dbReference>